<dbReference type="EMBL" id="QFPJ01000002">
    <property type="protein sequence ID" value="PZQ24425.1"/>
    <property type="molecule type" value="Genomic_DNA"/>
</dbReference>
<evidence type="ECO:0000256" key="1">
    <source>
        <dbReference type="ARBA" id="ARBA00004651"/>
    </source>
</evidence>
<sequence length="295" mass="33115">MAAPDSPSSPPPAAPLAASPASPAPLEPVRIYRHRLPTRIWHWVNAATLLILLMSGLMIFNAHPRLYWGHYGANDDHAWLAIGSTRDTGFLRIGSARIETTGVLGRWTDARGREQTWAFPGWATIPTRYSLADGRLWHLFFAWVLAISLTLYMLWTAIGGHLAKDLHVRRREWSPRHIWRDVKDHARLRFPRGAAAARYNILQKLSYIGVIFVLLPLMIATGLAMSPGMNAAAPWLIDLFGGRQSARSLHFIVAWSLVLFFLVHIAMVLLAGPVNEIRSMLTGWFRLPRDREAGA</sequence>
<evidence type="ECO:0000256" key="2">
    <source>
        <dbReference type="ARBA" id="ARBA00022475"/>
    </source>
</evidence>
<dbReference type="Gene3D" id="1.20.950.20">
    <property type="entry name" value="Transmembrane di-heme cytochromes, Chain C"/>
    <property type="match status" value="1"/>
</dbReference>
<dbReference type="GO" id="GO:0005886">
    <property type="term" value="C:plasma membrane"/>
    <property type="evidence" value="ECO:0007669"/>
    <property type="project" value="UniProtKB-SubCell"/>
</dbReference>
<keyword evidence="4 7" id="KW-1133">Transmembrane helix</keyword>
<comment type="subcellular location">
    <subcellularLocation>
        <location evidence="1">Cell membrane</location>
        <topology evidence="1">Multi-pass membrane protein</topology>
    </subcellularLocation>
</comment>
<dbReference type="InterPro" id="IPR016174">
    <property type="entry name" value="Di-haem_cyt_TM"/>
</dbReference>
<evidence type="ECO:0000256" key="6">
    <source>
        <dbReference type="SAM" id="MobiDB-lite"/>
    </source>
</evidence>
<feature type="domain" description="Cytochrome b561 bacterial/Ni-hydrogenase" evidence="8">
    <location>
        <begin position="33"/>
        <end position="283"/>
    </location>
</feature>
<evidence type="ECO:0000313" key="10">
    <source>
        <dbReference type="Proteomes" id="UP000248597"/>
    </source>
</evidence>
<protein>
    <recommendedName>
        <fullName evidence="8">Cytochrome b561 bacterial/Ni-hydrogenase domain-containing protein</fullName>
    </recommendedName>
</protein>
<accession>A0A2W5LCQ1</accession>
<feature type="transmembrane region" description="Helical" evidence="7">
    <location>
        <begin position="140"/>
        <end position="163"/>
    </location>
</feature>
<feature type="transmembrane region" description="Helical" evidence="7">
    <location>
        <begin position="207"/>
        <end position="229"/>
    </location>
</feature>
<dbReference type="PANTHER" id="PTHR30485:SF1">
    <property type="entry name" value="CYTOCHROME YDHU-RELATED"/>
    <property type="match status" value="1"/>
</dbReference>
<dbReference type="InterPro" id="IPR051542">
    <property type="entry name" value="Hydrogenase_cytochrome"/>
</dbReference>
<dbReference type="GO" id="GO:0009055">
    <property type="term" value="F:electron transfer activity"/>
    <property type="evidence" value="ECO:0007669"/>
    <property type="project" value="InterPro"/>
</dbReference>
<evidence type="ECO:0000259" key="8">
    <source>
        <dbReference type="Pfam" id="PF01292"/>
    </source>
</evidence>
<dbReference type="Pfam" id="PF01292">
    <property type="entry name" value="Ni_hydr_CYTB"/>
    <property type="match status" value="1"/>
</dbReference>
<dbReference type="GO" id="GO:0022904">
    <property type="term" value="P:respiratory electron transport chain"/>
    <property type="evidence" value="ECO:0007669"/>
    <property type="project" value="InterPro"/>
</dbReference>
<dbReference type="PANTHER" id="PTHR30485">
    <property type="entry name" value="NI/FE-HYDROGENASE 1 B-TYPE CYTOCHROME SUBUNIT"/>
    <property type="match status" value="1"/>
</dbReference>
<keyword evidence="2" id="KW-1003">Cell membrane</keyword>
<evidence type="ECO:0000256" key="4">
    <source>
        <dbReference type="ARBA" id="ARBA00022989"/>
    </source>
</evidence>
<dbReference type="SUPFAM" id="SSF81342">
    <property type="entry name" value="Transmembrane di-heme cytochromes"/>
    <property type="match status" value="1"/>
</dbReference>
<organism evidence="9 10">
    <name type="scientific">Sphingopyxis macrogoltabida</name>
    <name type="common">Sphingomonas macrogoltabidus</name>
    <dbReference type="NCBI Taxonomy" id="33050"/>
    <lineage>
        <taxon>Bacteria</taxon>
        <taxon>Pseudomonadati</taxon>
        <taxon>Pseudomonadota</taxon>
        <taxon>Alphaproteobacteria</taxon>
        <taxon>Sphingomonadales</taxon>
        <taxon>Sphingomonadaceae</taxon>
        <taxon>Sphingopyxis</taxon>
    </lineage>
</organism>
<evidence type="ECO:0000256" key="7">
    <source>
        <dbReference type="SAM" id="Phobius"/>
    </source>
</evidence>
<evidence type="ECO:0000256" key="5">
    <source>
        <dbReference type="ARBA" id="ARBA00023136"/>
    </source>
</evidence>
<evidence type="ECO:0000256" key="3">
    <source>
        <dbReference type="ARBA" id="ARBA00022692"/>
    </source>
</evidence>
<gene>
    <name evidence="9" type="ORF">DI569_00895</name>
</gene>
<feature type="region of interest" description="Disordered" evidence="6">
    <location>
        <begin position="1"/>
        <end position="22"/>
    </location>
</feature>
<keyword evidence="3 7" id="KW-0812">Transmembrane</keyword>
<dbReference type="GO" id="GO:0020037">
    <property type="term" value="F:heme binding"/>
    <property type="evidence" value="ECO:0007669"/>
    <property type="project" value="TreeGrafter"/>
</dbReference>
<feature type="transmembrane region" description="Helical" evidence="7">
    <location>
        <begin position="40"/>
        <end position="60"/>
    </location>
</feature>
<comment type="caution">
    <text evidence="9">The sequence shown here is derived from an EMBL/GenBank/DDBJ whole genome shotgun (WGS) entry which is preliminary data.</text>
</comment>
<dbReference type="InterPro" id="IPR011577">
    <property type="entry name" value="Cyt_b561_bac/Ni-Hgenase"/>
</dbReference>
<name>A0A2W5LCQ1_SPHMC</name>
<dbReference type="AlphaFoldDB" id="A0A2W5LCQ1"/>
<dbReference type="Proteomes" id="UP000248597">
    <property type="component" value="Unassembled WGS sequence"/>
</dbReference>
<reference evidence="9 10" key="1">
    <citation type="submission" date="2017-08" db="EMBL/GenBank/DDBJ databases">
        <title>Infants hospitalized years apart are colonized by the same room-sourced microbial strains.</title>
        <authorList>
            <person name="Brooks B."/>
            <person name="Olm M.R."/>
            <person name="Firek B.A."/>
            <person name="Baker R."/>
            <person name="Thomas B.C."/>
            <person name="Morowitz M.J."/>
            <person name="Banfield J.F."/>
        </authorList>
    </citation>
    <scope>NUCLEOTIDE SEQUENCE [LARGE SCALE GENOMIC DNA]</scope>
    <source>
        <strain evidence="9">S2_005_003_R2_47</strain>
    </source>
</reference>
<feature type="transmembrane region" description="Helical" evidence="7">
    <location>
        <begin position="249"/>
        <end position="271"/>
    </location>
</feature>
<evidence type="ECO:0000313" key="9">
    <source>
        <dbReference type="EMBL" id="PZQ24425.1"/>
    </source>
</evidence>
<proteinExistence type="predicted"/>
<keyword evidence="5 7" id="KW-0472">Membrane</keyword>